<reference evidence="4" key="1">
    <citation type="submission" date="2024-06" db="EMBL/GenBank/DDBJ databases">
        <title>Multi-omics analyses provide insights into the biosynthesis of the anticancer antibiotic pleurotin in Hohenbuehelia grisea.</title>
        <authorList>
            <person name="Weaver J.A."/>
            <person name="Alberti F."/>
        </authorList>
    </citation>
    <scope>NUCLEOTIDE SEQUENCE [LARGE SCALE GENOMIC DNA]</scope>
    <source>
        <strain evidence="4">T-177</strain>
    </source>
</reference>
<dbReference type="InterPro" id="IPR013320">
    <property type="entry name" value="ConA-like_dom_sf"/>
</dbReference>
<dbReference type="Proteomes" id="UP001556367">
    <property type="component" value="Unassembled WGS sequence"/>
</dbReference>
<accession>A0ABR3IXL3</accession>
<dbReference type="PROSITE" id="PS51762">
    <property type="entry name" value="GH16_2"/>
    <property type="match status" value="1"/>
</dbReference>
<proteinExistence type="inferred from homology"/>
<evidence type="ECO:0000313" key="3">
    <source>
        <dbReference type="EMBL" id="KAL0947955.1"/>
    </source>
</evidence>
<name>A0ABR3IXL3_9AGAR</name>
<feature type="domain" description="GH16" evidence="2">
    <location>
        <begin position="1"/>
        <end position="210"/>
    </location>
</feature>
<comment type="similarity">
    <text evidence="1">Belongs to the glycosyl hydrolase 16 family.</text>
</comment>
<dbReference type="Pfam" id="PF00722">
    <property type="entry name" value="Glyco_hydro_16"/>
    <property type="match status" value="1"/>
</dbReference>
<dbReference type="PANTHER" id="PTHR10963">
    <property type="entry name" value="GLYCOSYL HYDROLASE-RELATED"/>
    <property type="match status" value="1"/>
</dbReference>
<sequence>MWPAIWMLPVDNTYGSWPLSGEIDIMEARGNGPDYPKQGTNYVRASLNWGPMIWLNAVAKTYGWWTNRFRSYDKDFHTYTMEWTEDFIRIYVDTRLHHMLDLRFNVPFFQRGDFPPVVQNGSETIVLQNPWVNGTKAAPFDQKFYLILNVAVGGTNGWFPDNAGGKPWLDGSLTAMREFAKTQDKWYPSWPSNTDDRAMVIDSVKMWQQC</sequence>
<dbReference type="EMBL" id="JASNQZ010000014">
    <property type="protein sequence ID" value="KAL0947955.1"/>
    <property type="molecule type" value="Genomic_DNA"/>
</dbReference>
<evidence type="ECO:0000259" key="2">
    <source>
        <dbReference type="PROSITE" id="PS51762"/>
    </source>
</evidence>
<dbReference type="InterPro" id="IPR000757">
    <property type="entry name" value="Beta-glucanase-like"/>
</dbReference>
<dbReference type="PANTHER" id="PTHR10963:SF55">
    <property type="entry name" value="GLYCOSIDE HYDROLASE FAMILY 16 PROTEIN"/>
    <property type="match status" value="1"/>
</dbReference>
<protein>
    <recommendedName>
        <fullName evidence="2">GH16 domain-containing protein</fullName>
    </recommendedName>
</protein>
<organism evidence="3 4">
    <name type="scientific">Hohenbuehelia grisea</name>
    <dbReference type="NCBI Taxonomy" id="104357"/>
    <lineage>
        <taxon>Eukaryota</taxon>
        <taxon>Fungi</taxon>
        <taxon>Dikarya</taxon>
        <taxon>Basidiomycota</taxon>
        <taxon>Agaricomycotina</taxon>
        <taxon>Agaricomycetes</taxon>
        <taxon>Agaricomycetidae</taxon>
        <taxon>Agaricales</taxon>
        <taxon>Pleurotineae</taxon>
        <taxon>Pleurotaceae</taxon>
        <taxon>Hohenbuehelia</taxon>
    </lineage>
</organism>
<gene>
    <name evidence="3" type="ORF">HGRIS_010584</name>
</gene>
<dbReference type="Gene3D" id="2.60.120.200">
    <property type="match status" value="1"/>
</dbReference>
<dbReference type="SUPFAM" id="SSF49899">
    <property type="entry name" value="Concanavalin A-like lectins/glucanases"/>
    <property type="match status" value="1"/>
</dbReference>
<evidence type="ECO:0000313" key="4">
    <source>
        <dbReference type="Proteomes" id="UP001556367"/>
    </source>
</evidence>
<keyword evidence="4" id="KW-1185">Reference proteome</keyword>
<comment type="caution">
    <text evidence="3">The sequence shown here is derived from an EMBL/GenBank/DDBJ whole genome shotgun (WGS) entry which is preliminary data.</text>
</comment>
<dbReference type="InterPro" id="IPR050546">
    <property type="entry name" value="Glycosyl_Hydrlase_16"/>
</dbReference>
<evidence type="ECO:0000256" key="1">
    <source>
        <dbReference type="ARBA" id="ARBA00006865"/>
    </source>
</evidence>